<comment type="caution">
    <text evidence="1">The sequence shown here is derived from an EMBL/GenBank/DDBJ whole genome shotgun (WGS) entry which is preliminary data.</text>
</comment>
<accession>A0ABT6C4V2</accession>
<name>A0ABT6C4V2_9MICO</name>
<organism evidence="1 2">
    <name type="scientific">Luteipulveratus flavus</name>
    <dbReference type="NCBI Taxonomy" id="3031728"/>
    <lineage>
        <taxon>Bacteria</taxon>
        <taxon>Bacillati</taxon>
        <taxon>Actinomycetota</taxon>
        <taxon>Actinomycetes</taxon>
        <taxon>Micrococcales</taxon>
        <taxon>Dermacoccaceae</taxon>
        <taxon>Luteipulveratus</taxon>
    </lineage>
</organism>
<protein>
    <submittedName>
        <fullName evidence="1">Uncharacterized protein</fullName>
    </submittedName>
</protein>
<reference evidence="1 2" key="1">
    <citation type="submission" date="2023-03" db="EMBL/GenBank/DDBJ databases">
        <title>YIM 133296 draft genome.</title>
        <authorList>
            <person name="Xiong L."/>
        </authorList>
    </citation>
    <scope>NUCLEOTIDE SEQUENCE [LARGE SCALE GENOMIC DNA]</scope>
    <source>
        <strain evidence="1 2">YIM 133296</strain>
    </source>
</reference>
<keyword evidence="2" id="KW-1185">Reference proteome</keyword>
<dbReference type="EMBL" id="JAROAV010000021">
    <property type="protein sequence ID" value="MDF8263736.1"/>
    <property type="molecule type" value="Genomic_DNA"/>
</dbReference>
<gene>
    <name evidence="1" type="ORF">P4R38_05710</name>
</gene>
<proteinExistence type="predicted"/>
<dbReference type="RefSeq" id="WP_277191399.1">
    <property type="nucleotide sequence ID" value="NZ_JAROAV010000021.1"/>
</dbReference>
<evidence type="ECO:0000313" key="1">
    <source>
        <dbReference type="EMBL" id="MDF8263736.1"/>
    </source>
</evidence>
<evidence type="ECO:0000313" key="2">
    <source>
        <dbReference type="Proteomes" id="UP001528912"/>
    </source>
</evidence>
<dbReference type="Proteomes" id="UP001528912">
    <property type="component" value="Unassembled WGS sequence"/>
</dbReference>
<sequence>MTVTTTVPASGGLRMSLADVARLTQVQRAVVTMWRKRTNRAGVAFPEPVGTRSGHAEFDAFEVARWLEATGLGNNPDAPADVVAHARPSEAMAASASYDVVTALLALAAASHEQLAGLDRDEVLDLAEDVDADDAFLLTEAEALPQDCSALLAYVDRLADAAYSPERALDLVTEQHRRLSGGAARRHALRSEARELVSRTACAVAEALDLSSWAFVDPTRGGCDLLLATALAARDAQPVTVLTGEYASVEARRARRRLRAHDLAHEPCAVQDGVVLIDRPAVVVAHLPDPARPGMAVGEILREVDELTLQMGAEQWALVLAPASALSDRLRSDADERARDAIMRDGRLRMVLRLPAGMATHLGQQQLTLWLLGPAHPDVPPSERRTVLGDLTGVELTEAVYDEVATDAVAALAPPRLAAAHRWHHGSTVLTSRLVRQRGGLMTFATAEPVDSRTDSAAAVLAIDGLRTALDVGAAWTLGAGEEGRRQTVTVQHAQEIGALRVLSGHRIRAHDVRVGAGGGVAVIGPDEVSGSARWGERRIDRFDLEATYPGSRLTEPGDVVFATSGRVVARVDRRGGSVVQAPARVMRLRAVEKWRGALSPDVVAADLNAQPRAGNAYRAWQLRIVSREATAPLADAVADIEAMAQEAQRRLADLRDLRTRLVDGVAAGAVTMTDQTRSIDTQHDSTQRAGR</sequence>